<reference evidence="1 2" key="1">
    <citation type="journal article" date="2018" name="Mol. Biol. Evol.">
        <title>Broad Genomic Sampling Reveals a Smut Pathogenic Ancestry of the Fungal Clade Ustilaginomycotina.</title>
        <authorList>
            <person name="Kijpornyongpan T."/>
            <person name="Mondo S.J."/>
            <person name="Barry K."/>
            <person name="Sandor L."/>
            <person name="Lee J."/>
            <person name="Lipzen A."/>
            <person name="Pangilinan J."/>
            <person name="LaButti K."/>
            <person name="Hainaut M."/>
            <person name="Henrissat B."/>
            <person name="Grigoriev I.V."/>
            <person name="Spatafora J.W."/>
            <person name="Aime M.C."/>
        </authorList>
    </citation>
    <scope>NUCLEOTIDE SEQUENCE [LARGE SCALE GENOMIC DNA]</scope>
    <source>
        <strain evidence="1 2">SA 807</strain>
    </source>
</reference>
<gene>
    <name evidence="1" type="ORF">IE53DRAFT_389978</name>
</gene>
<dbReference type="Proteomes" id="UP000245626">
    <property type="component" value="Unassembled WGS sequence"/>
</dbReference>
<keyword evidence="2" id="KW-1185">Reference proteome</keyword>
<name>A0ACD0NPX3_9BASI</name>
<evidence type="ECO:0000313" key="2">
    <source>
        <dbReference type="Proteomes" id="UP000245626"/>
    </source>
</evidence>
<dbReference type="EMBL" id="KZ820319">
    <property type="protein sequence ID" value="PWN47873.1"/>
    <property type="molecule type" value="Genomic_DNA"/>
</dbReference>
<organism evidence="1 2">
    <name type="scientific">Violaceomyces palustris</name>
    <dbReference type="NCBI Taxonomy" id="1673888"/>
    <lineage>
        <taxon>Eukaryota</taxon>
        <taxon>Fungi</taxon>
        <taxon>Dikarya</taxon>
        <taxon>Basidiomycota</taxon>
        <taxon>Ustilaginomycotina</taxon>
        <taxon>Ustilaginomycetes</taxon>
        <taxon>Violaceomycetales</taxon>
        <taxon>Violaceomycetaceae</taxon>
        <taxon>Violaceomyces</taxon>
    </lineage>
</organism>
<accession>A0ACD0NPX3</accession>
<protein>
    <submittedName>
        <fullName evidence="1">MFS general substrate transporter</fullName>
    </submittedName>
</protein>
<evidence type="ECO:0000313" key="1">
    <source>
        <dbReference type="EMBL" id="PWN47873.1"/>
    </source>
</evidence>
<proteinExistence type="predicted"/>
<sequence length="541" mass="57640">METPTCDSSRESILSEGTASVIPDDTFPKRTTLGNEDEASRVPSLAEHSKAAQGSEAAEPPSSPSKHGQPQPYSIFSRRQKAFLVAMAAWSASFSGISSNIYFPALSQISSNLGVSIELANLTVTLYLIFQGLSPSFWAPISDRLGRRLVILSTFIVYLGACVGLGLTRSFAQLAVLRCVQSTGSASSVAIGAGIVGDIASREERGGYMGIFSAGLLLSTAVGPVIGGAMAETVGWRAIFWFLTAYAGVFIAMVAVFLPETLRSLVGNGSVAPASPWMLCPAQRLWTPTAADIERSPRLAGTTEEKPSGKPKLQLDFLLRPVKLIFRGNVSLSVFYLAIHYSIWQMTITAMSSLFASSYGLTEMQIGITYIANGGGCILGSLFIGKVLDVDYARVEKRSEARRQPVNLAKARLRLTWIYSLVQGGSTIVFGWTIARRVHISVPIIVTFLISASSTSIQTAVNTYLVDTNPSDAASVTASLNLARCLLGAGATAAVAPIIRAIGAGWTFTIATCVLVVSNAIILAQLRLQRTKPKIRSDLLA</sequence>